<dbReference type="GeneID" id="30174853"/>
<reference evidence="13" key="2">
    <citation type="submission" date="2013-07" db="EMBL/GenBank/DDBJ databases">
        <authorList>
            <consortium name="The Broad Institute Genome Sequencing Platform"/>
            <person name="Cuomo C."/>
            <person name="Litvintseva A."/>
            <person name="Chen Y."/>
            <person name="Heitman J."/>
            <person name="Sun S."/>
            <person name="Springer D."/>
            <person name="Dromer F."/>
            <person name="Young S.K."/>
            <person name="Zeng Q."/>
            <person name="Gargeya S."/>
            <person name="Fitzgerald M."/>
            <person name="Abouelleil A."/>
            <person name="Alvarado L."/>
            <person name="Berlin A.M."/>
            <person name="Chapman S.B."/>
            <person name="Dewar J."/>
            <person name="Goldberg J."/>
            <person name="Griggs A."/>
            <person name="Gujja S."/>
            <person name="Hansen M."/>
            <person name="Howarth C."/>
            <person name="Imamovic A."/>
            <person name="Larimer J."/>
            <person name="McCowan C."/>
            <person name="Murphy C."/>
            <person name="Pearson M."/>
            <person name="Priest M."/>
            <person name="Roberts A."/>
            <person name="Saif S."/>
            <person name="Shea T."/>
            <person name="Sykes S."/>
            <person name="Wortman J."/>
            <person name="Nusbaum C."/>
            <person name="Birren B."/>
        </authorList>
    </citation>
    <scope>NUCLEOTIDE SEQUENCE</scope>
    <source>
        <strain evidence="13">CBS 10737</strain>
    </source>
</reference>
<evidence type="ECO:0000313" key="12">
    <source>
        <dbReference type="EMBL" id="OCF47581.1"/>
    </source>
</evidence>
<evidence type="ECO:0000256" key="9">
    <source>
        <dbReference type="HAMAP-Rule" id="MF_03104"/>
    </source>
</evidence>
<dbReference type="GO" id="GO:1990456">
    <property type="term" value="P:mitochondrion-endoplasmic reticulum membrane tethering"/>
    <property type="evidence" value="ECO:0007669"/>
    <property type="project" value="TreeGrafter"/>
</dbReference>
<feature type="compositionally biased region" description="Low complexity" evidence="10">
    <location>
        <begin position="310"/>
        <end position="320"/>
    </location>
</feature>
<feature type="compositionally biased region" description="Polar residues" evidence="10">
    <location>
        <begin position="14"/>
        <end position="40"/>
    </location>
</feature>
<dbReference type="EMBL" id="KV700116">
    <property type="protein sequence ID" value="OCF47581.1"/>
    <property type="molecule type" value="Genomic_DNA"/>
</dbReference>
<dbReference type="GO" id="GO:0005789">
    <property type="term" value="C:endoplasmic reticulum membrane"/>
    <property type="evidence" value="ECO:0007669"/>
    <property type="project" value="UniProtKB-SubCell"/>
</dbReference>
<keyword evidence="14" id="KW-1185">Reference proteome</keyword>
<keyword evidence="8 9" id="KW-0472">Membrane</keyword>
<keyword evidence="7 9" id="KW-0496">Mitochondrion</keyword>
<gene>
    <name evidence="9" type="primary">MDM12</name>
    <name evidence="12" type="ORF">I206_06484</name>
    <name evidence="13" type="ORF">I206_101543</name>
</gene>
<dbReference type="GO" id="GO:0008289">
    <property type="term" value="F:lipid binding"/>
    <property type="evidence" value="ECO:0007669"/>
    <property type="project" value="UniProtKB-KW"/>
</dbReference>
<dbReference type="GO" id="GO:0045040">
    <property type="term" value="P:protein insertion into mitochondrial outer membrane"/>
    <property type="evidence" value="ECO:0007669"/>
    <property type="project" value="UniProtKB-UniRule"/>
</dbReference>
<feature type="region of interest" description="Disordered" evidence="10">
    <location>
        <begin position="163"/>
        <end position="212"/>
    </location>
</feature>
<keyword evidence="3 9" id="KW-1000">Mitochondrion outer membrane</keyword>
<dbReference type="AlphaFoldDB" id="A0A1B9HWD9"/>
<keyword evidence="6" id="KW-0446">Lipid-binding</keyword>
<protein>
    <recommendedName>
        <fullName evidence="9">Mitochondrial distribution and morphology protein 12</fullName>
    </recommendedName>
    <alternativeName>
        <fullName evidence="9">Mitochondrial inheritance component MDM12</fullName>
    </alternativeName>
</protein>
<dbReference type="KEGG" id="kpin:30174853"/>
<feature type="domain" description="SMP-LTD" evidence="11">
    <location>
        <begin position="1"/>
        <end position="515"/>
    </location>
</feature>
<evidence type="ECO:0000313" key="14">
    <source>
        <dbReference type="Proteomes" id="UP000094020"/>
    </source>
</evidence>
<dbReference type="STRING" id="1296096.A0A1B9HWD9"/>
<sequence>MSVDINWSLLNTPCDSSTSTGNSNPIPSTSRNSSGQYSNTEEYEEITNELSESLIILLNEQLQTSKRPSFIGPITVTSFSFGDLGPDLEIKDIRDVWRVFDQGDEEGDELQEKLEKEELIKKVKEDERHRIEKMGVESELDEENYEYINKDFLNKNKNENENENQLLSRGKDSNEHSNSIKYKKPGISHKSISNSNNLITERERSKSGSTINSGKSYIPFHFDPNSSSLNINSNSNSNIYEGLKNNSSSLLFSPGLGRRSNSIASFPRQTTQSILGRNDLNQNLIKELNNNQEETIDTKQNHNQDEIELNLSNSSSSSPPAQISNKISNESSIRKNSKMNLPSIQLHLNLNFKSNLNLTFITSLQVNYPSNLFMSLPLKINITGFEIKNEIILAYSNEKNRLHLTLLNQEFSNNDNNNNNNEEDENEFENDLNFKGEKNLRRNSIFNNNNNNNNDYEKIPIGMKILKNLQIESEIGHSDVHVLRNVGKVERFIVDVIRKTLVEELVFPNFHTIVL</sequence>
<comment type="subunit">
    <text evidence="9">Component of the ER-mitochondria encounter structure (ERMES) or MDM complex, composed of MMM1, MDM10, MDM12 and MDM34. A MMM1 homodimer associates with one molecule of MDM12 on each side in a pairwise head-to-tail manner, and the SMP-LTD domains of MMM1 and MDM12 generate a continuous hydrophobic tunnel for phospholipid trafficking.</text>
</comment>
<feature type="region of interest" description="Disordered" evidence="10">
    <location>
        <begin position="310"/>
        <end position="331"/>
    </location>
</feature>
<dbReference type="InterPro" id="IPR031468">
    <property type="entry name" value="SMP_LBD"/>
</dbReference>
<name>A0A1B9HWD9_9TREE</name>
<dbReference type="GO" id="GO:0032865">
    <property type="term" value="C:ERMES complex"/>
    <property type="evidence" value="ECO:0007669"/>
    <property type="project" value="UniProtKB-UniRule"/>
</dbReference>
<dbReference type="Pfam" id="PF26544">
    <property type="entry name" value="Mdm12"/>
    <property type="match status" value="2"/>
</dbReference>
<comment type="similarity">
    <text evidence="9">Belongs to the MDM12 family.</text>
</comment>
<keyword evidence="4 9" id="KW-0256">Endoplasmic reticulum</keyword>
<organism evidence="12">
    <name type="scientific">Kwoniella pini CBS 10737</name>
    <dbReference type="NCBI Taxonomy" id="1296096"/>
    <lineage>
        <taxon>Eukaryota</taxon>
        <taxon>Fungi</taxon>
        <taxon>Dikarya</taxon>
        <taxon>Basidiomycota</taxon>
        <taxon>Agaricomycotina</taxon>
        <taxon>Tremellomycetes</taxon>
        <taxon>Tremellales</taxon>
        <taxon>Cryptococcaceae</taxon>
        <taxon>Kwoniella</taxon>
    </lineage>
</organism>
<dbReference type="EMBL" id="CP144520">
    <property type="protein sequence ID" value="WWC67633.1"/>
    <property type="molecule type" value="Genomic_DNA"/>
</dbReference>
<comment type="subcellular location">
    <subcellularLocation>
        <location evidence="1">Membrane</location>
    </subcellularLocation>
    <subcellularLocation>
        <location evidence="9">Mitochondrion outer membrane</location>
        <topology evidence="9">Peripheral membrane protein</topology>
        <orientation evidence="9">Cytoplasmic side</orientation>
    </subcellularLocation>
    <subcellularLocation>
        <location evidence="9">Endoplasmic reticulum membrane</location>
        <topology evidence="9">Peripheral membrane protein</topology>
        <orientation evidence="9">Cytoplasmic side</orientation>
    </subcellularLocation>
    <text evidence="9">The ERMES/MDM complex localizes to a few discrete foci (around 10 per single cell), that represent mitochondria-endoplasmic reticulum junctions. These foci are often found next to mtDNA nucleoids.</text>
</comment>
<feature type="compositionally biased region" description="Polar residues" evidence="10">
    <location>
        <begin position="321"/>
        <end position="331"/>
    </location>
</feature>
<dbReference type="GO" id="GO:0015914">
    <property type="term" value="P:phospholipid transport"/>
    <property type="evidence" value="ECO:0007669"/>
    <property type="project" value="TreeGrafter"/>
</dbReference>
<evidence type="ECO:0000256" key="2">
    <source>
        <dbReference type="ARBA" id="ARBA00022448"/>
    </source>
</evidence>
<evidence type="ECO:0000256" key="3">
    <source>
        <dbReference type="ARBA" id="ARBA00022787"/>
    </source>
</evidence>
<evidence type="ECO:0000256" key="10">
    <source>
        <dbReference type="SAM" id="MobiDB-lite"/>
    </source>
</evidence>
<evidence type="ECO:0000256" key="1">
    <source>
        <dbReference type="ARBA" id="ARBA00004370"/>
    </source>
</evidence>
<evidence type="ECO:0000256" key="4">
    <source>
        <dbReference type="ARBA" id="ARBA00022824"/>
    </source>
</evidence>
<dbReference type="OrthoDB" id="3356905at2759"/>
<dbReference type="PANTHER" id="PTHR28204">
    <property type="entry name" value="MITOCHONDRIAL DISTRIBUTION AND MORPHOLOGY PROTEIN 12"/>
    <property type="match status" value="1"/>
</dbReference>
<evidence type="ECO:0000256" key="6">
    <source>
        <dbReference type="ARBA" id="ARBA00023121"/>
    </source>
</evidence>
<comment type="function">
    <text evidence="9">Component of the ERMES/MDM complex, which serves as a molecular tether to connect the endoplasmic reticulum (ER) and mitochondria. Components of this complex are involved in the control of mitochondrial shape and protein biogenesis, and function in nonvesicular lipid trafficking between the ER and mitochondria. MDM12 is required for the interaction of the ER-resident membrane protein MMM1 and the outer mitochondrial membrane-resident beta-barrel protein MDM10. The MDM12-MMM1 subcomplex functions in the major beta-barrel assembly pathway that is responsible for biogenesis of all mitochondrial outer membrane beta-barrel proteins, and acts in a late step after the SAM complex. The MDM10-MDM12-MMM1 subcomplex further acts in the TOM40-specific pathway after the action of the MDM12-MMM1 complex. Essential for establishing and maintaining the structure of mitochondria and maintenance of mtDNA nucleoids.</text>
</comment>
<proteinExistence type="inferred from homology"/>
<dbReference type="InterPro" id="IPR027532">
    <property type="entry name" value="Mdm12"/>
</dbReference>
<dbReference type="Proteomes" id="UP000094020">
    <property type="component" value="Chromosome 2"/>
</dbReference>
<evidence type="ECO:0000256" key="5">
    <source>
        <dbReference type="ARBA" id="ARBA00023055"/>
    </source>
</evidence>
<evidence type="ECO:0000256" key="7">
    <source>
        <dbReference type="ARBA" id="ARBA00023128"/>
    </source>
</evidence>
<evidence type="ECO:0000313" key="13">
    <source>
        <dbReference type="EMBL" id="WWC67633.1"/>
    </source>
</evidence>
<dbReference type="RefSeq" id="XP_019008800.1">
    <property type="nucleotide sequence ID" value="XM_019158187.1"/>
</dbReference>
<dbReference type="PROSITE" id="PS51847">
    <property type="entry name" value="SMP"/>
    <property type="match status" value="1"/>
</dbReference>
<accession>A0A1B9HWD9</accession>
<evidence type="ECO:0000259" key="11">
    <source>
        <dbReference type="PROSITE" id="PS51847"/>
    </source>
</evidence>
<feature type="region of interest" description="Disordered" evidence="10">
    <location>
        <begin position="14"/>
        <end position="44"/>
    </location>
</feature>
<reference evidence="13" key="4">
    <citation type="submission" date="2024-02" db="EMBL/GenBank/DDBJ databases">
        <title>Comparative genomics of Cryptococcus and Kwoniella reveals pathogenesis evolution and contrasting modes of karyotype evolution via chromosome fusion or intercentromeric recombination.</title>
        <authorList>
            <person name="Coelho M.A."/>
            <person name="David-Palma M."/>
            <person name="Shea T."/>
            <person name="Bowers K."/>
            <person name="McGinley-Smith S."/>
            <person name="Mohammad A.W."/>
            <person name="Gnirke A."/>
            <person name="Yurkov A.M."/>
            <person name="Nowrousian M."/>
            <person name="Sun S."/>
            <person name="Cuomo C.A."/>
            <person name="Heitman J."/>
        </authorList>
    </citation>
    <scope>NUCLEOTIDE SEQUENCE</scope>
    <source>
        <strain evidence="13">CBS 10737</strain>
    </source>
</reference>
<keyword evidence="5" id="KW-0445">Lipid transport</keyword>
<feature type="compositionally biased region" description="Polar residues" evidence="10">
    <location>
        <begin position="190"/>
        <end position="199"/>
    </location>
</feature>
<keyword evidence="2" id="KW-0813">Transport</keyword>
<dbReference type="HAMAP" id="MF_03104">
    <property type="entry name" value="Mdm12"/>
    <property type="match status" value="1"/>
</dbReference>
<reference evidence="12" key="1">
    <citation type="submission" date="2013-07" db="EMBL/GenBank/DDBJ databases">
        <title>The Genome Sequence of Cryptococcus pinus CBS10737.</title>
        <authorList>
            <consortium name="The Broad Institute Genome Sequencing Platform"/>
            <person name="Cuomo C."/>
            <person name="Litvintseva A."/>
            <person name="Chen Y."/>
            <person name="Heitman J."/>
            <person name="Sun S."/>
            <person name="Springer D."/>
            <person name="Dromer F."/>
            <person name="Young S.K."/>
            <person name="Zeng Q."/>
            <person name="Gargeya S."/>
            <person name="Fitzgerald M."/>
            <person name="Abouelleil A."/>
            <person name="Alvarado L."/>
            <person name="Berlin A.M."/>
            <person name="Chapman S.B."/>
            <person name="Dewar J."/>
            <person name="Goldberg J."/>
            <person name="Griggs A."/>
            <person name="Gujja S."/>
            <person name="Hansen M."/>
            <person name="Howarth C."/>
            <person name="Imamovic A."/>
            <person name="Larimer J."/>
            <person name="McCowan C."/>
            <person name="Murphy C."/>
            <person name="Pearson M."/>
            <person name="Priest M."/>
            <person name="Roberts A."/>
            <person name="Saif S."/>
            <person name="Shea T."/>
            <person name="Sykes S."/>
            <person name="Wortman J."/>
            <person name="Nusbaum C."/>
            <person name="Birren B."/>
        </authorList>
    </citation>
    <scope>NUCLEOTIDE SEQUENCE [LARGE SCALE GENOMIC DNA]</scope>
    <source>
        <strain evidence="12">CBS 10737</strain>
    </source>
</reference>
<dbReference type="PANTHER" id="PTHR28204:SF1">
    <property type="entry name" value="MITOCHONDRIAL DISTRIBUTION AND MORPHOLOGY PROTEIN 12"/>
    <property type="match status" value="1"/>
</dbReference>
<reference evidence="12" key="3">
    <citation type="submission" date="2016-07" db="EMBL/GenBank/DDBJ databases">
        <title>Evolution of pathogenesis and genome organization in the Tremellales.</title>
        <authorList>
            <person name="Cuomo C."/>
            <person name="Litvintseva A."/>
            <person name="Heitman J."/>
            <person name="Chen Y."/>
            <person name="Sun S."/>
            <person name="Springer D."/>
            <person name="Dromer F."/>
            <person name="Young S."/>
            <person name="Zeng Q."/>
            <person name="Chapman S."/>
            <person name="Gujja S."/>
            <person name="Saif S."/>
            <person name="Birren B."/>
        </authorList>
    </citation>
    <scope>NUCLEOTIDE SEQUENCE</scope>
    <source>
        <strain evidence="12">CBS 10737</strain>
    </source>
</reference>
<evidence type="ECO:0000256" key="8">
    <source>
        <dbReference type="ARBA" id="ARBA00023136"/>
    </source>
</evidence>